<dbReference type="Gene3D" id="3.80.10.10">
    <property type="entry name" value="Ribonuclease Inhibitor"/>
    <property type="match status" value="1"/>
</dbReference>
<keyword evidence="2" id="KW-1185">Reference proteome</keyword>
<name>M1BV07_SOLTU</name>
<dbReference type="ExpressionAtlas" id="M1BV07">
    <property type="expression patterns" value="baseline"/>
</dbReference>
<dbReference type="EnsemblPlants" id="PGSC0003DMT400053474">
    <property type="protein sequence ID" value="PGSC0003DMT400053474"/>
    <property type="gene ID" value="PGSC0003DMG400020741"/>
</dbReference>
<sequence>MTNAPLVTIARNWFNLIRFHLCLLKPQTPDYLTLGLLDTGFGAITHHCKGLQVCNDFPFLASLRIALPLHRSPGSC</sequence>
<proteinExistence type="predicted"/>
<dbReference type="HOGENOM" id="CLU_2659353_0_0_1"/>
<dbReference type="AlphaFoldDB" id="M1BV07"/>
<dbReference type="InterPro" id="IPR032675">
    <property type="entry name" value="LRR_dom_sf"/>
</dbReference>
<reference evidence="1" key="2">
    <citation type="submission" date="2015-06" db="UniProtKB">
        <authorList>
            <consortium name="EnsemblPlants"/>
        </authorList>
    </citation>
    <scope>IDENTIFICATION</scope>
    <source>
        <strain evidence="1">DM1-3 516 R44</strain>
    </source>
</reference>
<dbReference type="Gramene" id="PGSC0003DMT400053474">
    <property type="protein sequence ID" value="PGSC0003DMT400053474"/>
    <property type="gene ID" value="PGSC0003DMG400020741"/>
</dbReference>
<dbReference type="Proteomes" id="UP000011115">
    <property type="component" value="Unassembled WGS sequence"/>
</dbReference>
<evidence type="ECO:0000313" key="1">
    <source>
        <dbReference type="EnsemblPlants" id="PGSC0003DMT400053474"/>
    </source>
</evidence>
<accession>M1BV07</accession>
<reference evidence="2" key="1">
    <citation type="journal article" date="2011" name="Nature">
        <title>Genome sequence and analysis of the tuber crop potato.</title>
        <authorList>
            <consortium name="The Potato Genome Sequencing Consortium"/>
        </authorList>
    </citation>
    <scope>NUCLEOTIDE SEQUENCE [LARGE SCALE GENOMIC DNA]</scope>
    <source>
        <strain evidence="2">cv. DM1-3 516 R44</strain>
    </source>
</reference>
<organism evidence="1 2">
    <name type="scientific">Solanum tuberosum</name>
    <name type="common">Potato</name>
    <dbReference type="NCBI Taxonomy" id="4113"/>
    <lineage>
        <taxon>Eukaryota</taxon>
        <taxon>Viridiplantae</taxon>
        <taxon>Streptophyta</taxon>
        <taxon>Embryophyta</taxon>
        <taxon>Tracheophyta</taxon>
        <taxon>Spermatophyta</taxon>
        <taxon>Magnoliopsida</taxon>
        <taxon>eudicotyledons</taxon>
        <taxon>Gunneridae</taxon>
        <taxon>Pentapetalae</taxon>
        <taxon>asterids</taxon>
        <taxon>lamiids</taxon>
        <taxon>Solanales</taxon>
        <taxon>Solanaceae</taxon>
        <taxon>Solanoideae</taxon>
        <taxon>Solaneae</taxon>
        <taxon>Solanum</taxon>
    </lineage>
</organism>
<protein>
    <submittedName>
        <fullName evidence="1">Late blight resistance protein Rpi-blb2</fullName>
    </submittedName>
</protein>
<evidence type="ECO:0000313" key="2">
    <source>
        <dbReference type="Proteomes" id="UP000011115"/>
    </source>
</evidence>